<dbReference type="Proteomes" id="UP000886841">
    <property type="component" value="Unassembled WGS sequence"/>
</dbReference>
<evidence type="ECO:0000256" key="4">
    <source>
        <dbReference type="ARBA" id="ARBA00022917"/>
    </source>
</evidence>
<dbReference type="PANTHER" id="PTHR11138:SF5">
    <property type="entry name" value="METHIONYL-TRNA FORMYLTRANSFERASE, MITOCHONDRIAL"/>
    <property type="match status" value="1"/>
</dbReference>
<dbReference type="EMBL" id="DVHU01000024">
    <property type="protein sequence ID" value="HIR92365.1"/>
    <property type="molecule type" value="Genomic_DNA"/>
</dbReference>
<accession>A0A9D1JF59</accession>
<dbReference type="InterPro" id="IPR011034">
    <property type="entry name" value="Formyl_transferase-like_C_sf"/>
</dbReference>
<dbReference type="GO" id="GO:0005829">
    <property type="term" value="C:cytosol"/>
    <property type="evidence" value="ECO:0007669"/>
    <property type="project" value="TreeGrafter"/>
</dbReference>
<protein>
    <recommendedName>
        <fullName evidence="2 5">Methionyl-tRNA formyltransferase</fullName>
        <ecNumber evidence="2 5">2.1.2.9</ecNumber>
    </recommendedName>
</protein>
<dbReference type="PROSITE" id="PS00373">
    <property type="entry name" value="GART"/>
    <property type="match status" value="1"/>
</dbReference>
<evidence type="ECO:0000313" key="8">
    <source>
        <dbReference type="EMBL" id="HIR92365.1"/>
    </source>
</evidence>
<dbReference type="HAMAP" id="MF_00182">
    <property type="entry name" value="Formyl_trans"/>
    <property type="match status" value="1"/>
</dbReference>
<comment type="similarity">
    <text evidence="1 5">Belongs to the Fmt family.</text>
</comment>
<evidence type="ECO:0000259" key="7">
    <source>
        <dbReference type="Pfam" id="PF02911"/>
    </source>
</evidence>
<evidence type="ECO:0000256" key="5">
    <source>
        <dbReference type="HAMAP-Rule" id="MF_00182"/>
    </source>
</evidence>
<comment type="function">
    <text evidence="5">Attaches a formyl group to the free amino group of methionyl-tRNA(fMet). The formyl group appears to play a dual role in the initiator identity of N-formylmethionyl-tRNA by promoting its recognition by IF2 and preventing the misappropriation of this tRNA by the elongation apparatus.</text>
</comment>
<dbReference type="InterPro" id="IPR036477">
    <property type="entry name" value="Formyl_transf_N_sf"/>
</dbReference>
<dbReference type="InterPro" id="IPR005793">
    <property type="entry name" value="Formyl_trans_C"/>
</dbReference>
<dbReference type="Gene3D" id="3.40.50.12230">
    <property type="match status" value="1"/>
</dbReference>
<dbReference type="CDD" id="cd08646">
    <property type="entry name" value="FMT_core_Met-tRNA-FMT_N"/>
    <property type="match status" value="1"/>
</dbReference>
<feature type="domain" description="Formyl transferase N-terminal" evidence="6">
    <location>
        <begin position="2"/>
        <end position="180"/>
    </location>
</feature>
<comment type="catalytic activity">
    <reaction evidence="5">
        <text>L-methionyl-tRNA(fMet) + (6R)-10-formyltetrahydrofolate = N-formyl-L-methionyl-tRNA(fMet) + (6S)-5,6,7,8-tetrahydrofolate + H(+)</text>
        <dbReference type="Rhea" id="RHEA:24380"/>
        <dbReference type="Rhea" id="RHEA-COMP:9952"/>
        <dbReference type="Rhea" id="RHEA-COMP:9953"/>
        <dbReference type="ChEBI" id="CHEBI:15378"/>
        <dbReference type="ChEBI" id="CHEBI:57453"/>
        <dbReference type="ChEBI" id="CHEBI:78530"/>
        <dbReference type="ChEBI" id="CHEBI:78844"/>
        <dbReference type="ChEBI" id="CHEBI:195366"/>
        <dbReference type="EC" id="2.1.2.9"/>
    </reaction>
</comment>
<feature type="binding site" evidence="5">
    <location>
        <begin position="109"/>
        <end position="112"/>
    </location>
    <ligand>
        <name>(6S)-5,6,7,8-tetrahydrofolate</name>
        <dbReference type="ChEBI" id="CHEBI:57453"/>
    </ligand>
</feature>
<evidence type="ECO:0000313" key="9">
    <source>
        <dbReference type="Proteomes" id="UP000886841"/>
    </source>
</evidence>
<dbReference type="InterPro" id="IPR044135">
    <property type="entry name" value="Met-tRNA-FMT_C"/>
</dbReference>
<evidence type="ECO:0000256" key="1">
    <source>
        <dbReference type="ARBA" id="ARBA00010699"/>
    </source>
</evidence>
<evidence type="ECO:0000256" key="2">
    <source>
        <dbReference type="ARBA" id="ARBA00012261"/>
    </source>
</evidence>
<reference evidence="8" key="2">
    <citation type="journal article" date="2021" name="PeerJ">
        <title>Extensive microbial diversity within the chicken gut microbiome revealed by metagenomics and culture.</title>
        <authorList>
            <person name="Gilroy R."/>
            <person name="Ravi A."/>
            <person name="Getino M."/>
            <person name="Pursley I."/>
            <person name="Horton D.L."/>
            <person name="Alikhan N.F."/>
            <person name="Baker D."/>
            <person name="Gharbi K."/>
            <person name="Hall N."/>
            <person name="Watson M."/>
            <person name="Adriaenssens E.M."/>
            <person name="Foster-Nyarko E."/>
            <person name="Jarju S."/>
            <person name="Secka A."/>
            <person name="Antonio M."/>
            <person name="Oren A."/>
            <person name="Chaudhuri R.R."/>
            <person name="La Ragione R."/>
            <person name="Hildebrand F."/>
            <person name="Pallen M.J."/>
        </authorList>
    </citation>
    <scope>NUCLEOTIDE SEQUENCE</scope>
    <source>
        <strain evidence="8">ChiSxjej1B13-7041</strain>
    </source>
</reference>
<reference evidence="8" key="1">
    <citation type="submission" date="2020-10" db="EMBL/GenBank/DDBJ databases">
        <authorList>
            <person name="Gilroy R."/>
        </authorList>
    </citation>
    <scope>NUCLEOTIDE SEQUENCE</scope>
    <source>
        <strain evidence="8">ChiSxjej1B13-7041</strain>
    </source>
</reference>
<sequence length="314" mass="34283">MRAVFMGTPDFSVGTLEEMIRAGHQVVGVFTQPDKPKGRGKSLQMTPVKEAALAHGIPVYQPVKIREPENMEILKELAPEVIVVVAFGQIIPRAILELPKYGCINVHASLLPKYRGAAPIQWAVIDGEETSGVTIMQMDEGLDTGDMLLKGEIALDPQETGGSLFDRLSALGARLLVEALAQIEAGTIAREKQPQESPTPYAAQITKAQGEIRWEDPAVKIERLIRGLNPWPSAYTRLGGKTLKLWKAQALPQEENSDKEAAPGTVVARDRESITVQTGQGLLKLLEVQLEGKKRMDTASFLRGYSLEEGTRLG</sequence>
<feature type="domain" description="Formyl transferase C-terminal" evidence="7">
    <location>
        <begin position="204"/>
        <end position="305"/>
    </location>
</feature>
<dbReference type="SUPFAM" id="SSF50486">
    <property type="entry name" value="FMT C-terminal domain-like"/>
    <property type="match status" value="1"/>
</dbReference>
<dbReference type="GO" id="GO:0004479">
    <property type="term" value="F:methionyl-tRNA formyltransferase activity"/>
    <property type="evidence" value="ECO:0007669"/>
    <property type="project" value="UniProtKB-UniRule"/>
</dbReference>
<comment type="caution">
    <text evidence="8">The sequence shown here is derived from an EMBL/GenBank/DDBJ whole genome shotgun (WGS) entry which is preliminary data.</text>
</comment>
<dbReference type="InterPro" id="IPR041711">
    <property type="entry name" value="Met-tRNA-FMT_N"/>
</dbReference>
<evidence type="ECO:0000259" key="6">
    <source>
        <dbReference type="Pfam" id="PF00551"/>
    </source>
</evidence>
<name>A0A9D1JF59_9FIRM</name>
<dbReference type="AlphaFoldDB" id="A0A9D1JF59"/>
<dbReference type="PANTHER" id="PTHR11138">
    <property type="entry name" value="METHIONYL-TRNA FORMYLTRANSFERASE"/>
    <property type="match status" value="1"/>
</dbReference>
<evidence type="ECO:0000256" key="3">
    <source>
        <dbReference type="ARBA" id="ARBA00022679"/>
    </source>
</evidence>
<keyword evidence="4 5" id="KW-0648">Protein biosynthesis</keyword>
<dbReference type="CDD" id="cd08704">
    <property type="entry name" value="Met_tRNA_FMT_C"/>
    <property type="match status" value="1"/>
</dbReference>
<proteinExistence type="inferred from homology"/>
<dbReference type="Pfam" id="PF02911">
    <property type="entry name" value="Formyl_trans_C"/>
    <property type="match status" value="1"/>
</dbReference>
<dbReference type="SUPFAM" id="SSF53328">
    <property type="entry name" value="Formyltransferase"/>
    <property type="match status" value="1"/>
</dbReference>
<dbReference type="InterPro" id="IPR002376">
    <property type="entry name" value="Formyl_transf_N"/>
</dbReference>
<dbReference type="Pfam" id="PF00551">
    <property type="entry name" value="Formyl_trans_N"/>
    <property type="match status" value="1"/>
</dbReference>
<dbReference type="EC" id="2.1.2.9" evidence="2 5"/>
<dbReference type="InterPro" id="IPR005794">
    <property type="entry name" value="Fmt"/>
</dbReference>
<dbReference type="FunFam" id="3.40.50.12230:FF:000001">
    <property type="entry name" value="Methionyl-tRNA formyltransferase"/>
    <property type="match status" value="1"/>
</dbReference>
<gene>
    <name evidence="5" type="primary">fmt</name>
    <name evidence="8" type="ORF">IAB98_02950</name>
</gene>
<organism evidence="8 9">
    <name type="scientific">Candidatus Egerieimonas intestinavium</name>
    <dbReference type="NCBI Taxonomy" id="2840777"/>
    <lineage>
        <taxon>Bacteria</taxon>
        <taxon>Bacillati</taxon>
        <taxon>Bacillota</taxon>
        <taxon>Clostridia</taxon>
        <taxon>Lachnospirales</taxon>
        <taxon>Lachnospiraceae</taxon>
        <taxon>Lachnospiraceae incertae sedis</taxon>
        <taxon>Candidatus Egerieimonas</taxon>
    </lineage>
</organism>
<keyword evidence="3 5" id="KW-0808">Transferase</keyword>
<dbReference type="InterPro" id="IPR001555">
    <property type="entry name" value="GART_AS"/>
</dbReference>
<dbReference type="NCBIfam" id="TIGR00460">
    <property type="entry name" value="fmt"/>
    <property type="match status" value="1"/>
</dbReference>